<gene>
    <name evidence="1" type="ORF">CMV_008510</name>
</gene>
<accession>A0A8J4W212</accession>
<dbReference type="AlphaFoldDB" id="A0A8J4W212"/>
<name>A0A8J4W212_9ROSI</name>
<reference evidence="1" key="1">
    <citation type="submission" date="2020-03" db="EMBL/GenBank/DDBJ databases">
        <title>Castanea mollissima Vanexum genome sequencing.</title>
        <authorList>
            <person name="Staton M."/>
        </authorList>
    </citation>
    <scope>NUCLEOTIDE SEQUENCE</scope>
    <source>
        <tissue evidence="1">Leaf</tissue>
    </source>
</reference>
<evidence type="ECO:0000313" key="1">
    <source>
        <dbReference type="EMBL" id="KAF3967496.1"/>
    </source>
</evidence>
<comment type="caution">
    <text evidence="1">The sequence shown here is derived from an EMBL/GenBank/DDBJ whole genome shotgun (WGS) entry which is preliminary data.</text>
</comment>
<dbReference type="EMBL" id="JRKL02000889">
    <property type="protein sequence ID" value="KAF3967496.1"/>
    <property type="molecule type" value="Genomic_DNA"/>
</dbReference>
<sequence length="137" mass="15221">MVIFYDSSRTLNDQSITLLRSTNESLEKGVVLKVHPPGSSVPSSSSTAIPRPPSLSQWWVESSHELYDPTRKDSHVVSRTFTLASNLHSTADCIDPFPLLGRRISAGEVQWALPSSKTPPLQYKVSLNIRNRHPEGQ</sequence>
<protein>
    <submittedName>
        <fullName evidence="1">Uncharacterized protein</fullName>
    </submittedName>
</protein>
<dbReference type="OrthoDB" id="10387878at2759"/>
<organism evidence="1 2">
    <name type="scientific">Castanea mollissima</name>
    <name type="common">Chinese chestnut</name>
    <dbReference type="NCBI Taxonomy" id="60419"/>
    <lineage>
        <taxon>Eukaryota</taxon>
        <taxon>Viridiplantae</taxon>
        <taxon>Streptophyta</taxon>
        <taxon>Embryophyta</taxon>
        <taxon>Tracheophyta</taxon>
        <taxon>Spermatophyta</taxon>
        <taxon>Magnoliopsida</taxon>
        <taxon>eudicotyledons</taxon>
        <taxon>Gunneridae</taxon>
        <taxon>Pentapetalae</taxon>
        <taxon>rosids</taxon>
        <taxon>fabids</taxon>
        <taxon>Fagales</taxon>
        <taxon>Fagaceae</taxon>
        <taxon>Castanea</taxon>
    </lineage>
</organism>
<evidence type="ECO:0000313" key="2">
    <source>
        <dbReference type="Proteomes" id="UP000737018"/>
    </source>
</evidence>
<dbReference type="Proteomes" id="UP000737018">
    <property type="component" value="Unassembled WGS sequence"/>
</dbReference>
<proteinExistence type="predicted"/>
<keyword evidence="2" id="KW-1185">Reference proteome</keyword>